<evidence type="ECO:0000256" key="2">
    <source>
        <dbReference type="ARBA" id="ARBA00008467"/>
    </source>
</evidence>
<dbReference type="NCBIfam" id="NF006618">
    <property type="entry name" value="PRK09185.1"/>
    <property type="match status" value="1"/>
</dbReference>
<feature type="domain" description="Ketosynthase family 3 (KS3)" evidence="5">
    <location>
        <begin position="1"/>
        <end position="382"/>
    </location>
</feature>
<dbReference type="PANTHER" id="PTHR11712:SF320">
    <property type="entry name" value="BETA-KETOACYL SYNTHASE"/>
    <property type="match status" value="1"/>
</dbReference>
<accession>A0ABX5LZU6</accession>
<evidence type="ECO:0000313" key="7">
    <source>
        <dbReference type="Proteomes" id="UP000248090"/>
    </source>
</evidence>
<dbReference type="InterPro" id="IPR016039">
    <property type="entry name" value="Thiolase-like"/>
</dbReference>
<proteinExistence type="inferred from homology"/>
<evidence type="ECO:0000259" key="5">
    <source>
        <dbReference type="PROSITE" id="PS52004"/>
    </source>
</evidence>
<comment type="similarity">
    <text evidence="2 4">Belongs to the thiolase-like superfamily. Beta-ketoacyl-ACP synthases family.</text>
</comment>
<evidence type="ECO:0000256" key="1">
    <source>
        <dbReference type="ARBA" id="ARBA00005194"/>
    </source>
</evidence>
<dbReference type="EMBL" id="LAPT01000055">
    <property type="protein sequence ID" value="PXF30983.1"/>
    <property type="molecule type" value="Genomic_DNA"/>
</dbReference>
<evidence type="ECO:0000256" key="3">
    <source>
        <dbReference type="ARBA" id="ARBA00022679"/>
    </source>
</evidence>
<keyword evidence="3 4" id="KW-0808">Transferase</keyword>
<dbReference type="SMART" id="SM00825">
    <property type="entry name" value="PKS_KS"/>
    <property type="match status" value="1"/>
</dbReference>
<dbReference type="Pfam" id="PF00109">
    <property type="entry name" value="ketoacyl-synt"/>
    <property type="match status" value="1"/>
</dbReference>
<dbReference type="InterPro" id="IPR018201">
    <property type="entry name" value="Ketoacyl_synth_AS"/>
</dbReference>
<dbReference type="Pfam" id="PF02801">
    <property type="entry name" value="Ketoacyl-synt_C"/>
    <property type="match status" value="1"/>
</dbReference>
<comment type="pathway">
    <text evidence="1">Lipid metabolism; fatty acid biosynthesis.</text>
</comment>
<dbReference type="PROSITE" id="PS52004">
    <property type="entry name" value="KS3_2"/>
    <property type="match status" value="1"/>
</dbReference>
<organism evidence="6 7">
    <name type="scientific">Pokkaliibacter plantistimulans</name>
    <dbReference type="NCBI Taxonomy" id="1635171"/>
    <lineage>
        <taxon>Bacteria</taxon>
        <taxon>Pseudomonadati</taxon>
        <taxon>Pseudomonadota</taxon>
        <taxon>Gammaproteobacteria</taxon>
        <taxon>Oceanospirillales</taxon>
        <taxon>Balneatrichaceae</taxon>
        <taxon>Pokkaliibacter</taxon>
    </lineage>
</organism>
<protein>
    <submittedName>
        <fullName evidence="6">3-oxoacyl-ACP synthase</fullName>
    </submittedName>
</protein>
<evidence type="ECO:0000313" key="6">
    <source>
        <dbReference type="EMBL" id="PXF30983.1"/>
    </source>
</evidence>
<dbReference type="PROSITE" id="PS00606">
    <property type="entry name" value="KS3_1"/>
    <property type="match status" value="1"/>
</dbReference>
<dbReference type="CDD" id="cd00834">
    <property type="entry name" value="KAS_I_II"/>
    <property type="match status" value="1"/>
</dbReference>
<name>A0ABX5LZU6_9GAMM</name>
<dbReference type="InterPro" id="IPR014030">
    <property type="entry name" value="Ketoacyl_synth_N"/>
</dbReference>
<dbReference type="InterPro" id="IPR020841">
    <property type="entry name" value="PKS_Beta-ketoAc_synthase_dom"/>
</dbReference>
<gene>
    <name evidence="6" type="ORF">WH50_12130</name>
</gene>
<dbReference type="InterPro" id="IPR014031">
    <property type="entry name" value="Ketoacyl_synth_C"/>
</dbReference>
<dbReference type="Proteomes" id="UP000248090">
    <property type="component" value="Unassembled WGS sequence"/>
</dbReference>
<keyword evidence="7" id="KW-1185">Reference proteome</keyword>
<comment type="caution">
    <text evidence="6">The sequence shown here is derived from an EMBL/GenBank/DDBJ whole genome shotgun (WGS) entry which is preliminary data.</text>
</comment>
<reference evidence="6 7" key="1">
    <citation type="submission" date="2015-03" db="EMBL/GenBank/DDBJ databases">
        <authorList>
            <person name="Krishnan R."/>
            <person name="Midha S."/>
            <person name="Patil P.B."/>
            <person name="Rameshkumar N."/>
        </authorList>
    </citation>
    <scope>NUCLEOTIDE SEQUENCE [LARGE SCALE GENOMIC DNA]</scope>
    <source>
        <strain evidence="6 7">L1E11</strain>
    </source>
</reference>
<dbReference type="SUPFAM" id="SSF53901">
    <property type="entry name" value="Thiolase-like"/>
    <property type="match status" value="1"/>
</dbReference>
<dbReference type="Gene3D" id="3.40.47.10">
    <property type="match status" value="2"/>
</dbReference>
<dbReference type="PANTHER" id="PTHR11712">
    <property type="entry name" value="POLYKETIDE SYNTHASE-RELATED"/>
    <property type="match status" value="1"/>
</dbReference>
<dbReference type="InterPro" id="IPR000794">
    <property type="entry name" value="Beta-ketoacyl_synthase"/>
</dbReference>
<sequence>MVSAAGDSSATALQNACAGKECLTWEDLPGRKGLLPVGRVKGELPCVEAEQAHWHSRNNQLALAALQQMSSQVATAIARFGQTRIGVVIGTSTSGVADNEVALQDWRDDSALPAHFDYRRQELGAPAAFIAQHLQLEGPAYVISTACSSGAKALASARRLLRAGVCDAVIAGGVDSLSQLTIAGFSALESVSEQRCNPFSQRRAGINIGEGAGLFLLSREPARVALLGVGEGSDAHHISAPDPSGAGAERVMRAALADAGLQAAQIGYINLHGTATPLNDSMEAKAVNRVFGAHVPCSSTKPLTGHALGAAGAIEAALCWQLLQQGRAGQTVALPVHLWDGVSDPEMAAIRLVEQGDRGVVDFVLSSSFAFGGNNIALILGRVNEADL</sequence>
<evidence type="ECO:0000256" key="4">
    <source>
        <dbReference type="RuleBase" id="RU003694"/>
    </source>
</evidence>